<evidence type="ECO:0000313" key="3">
    <source>
        <dbReference type="Proteomes" id="UP001279734"/>
    </source>
</evidence>
<evidence type="ECO:0000256" key="1">
    <source>
        <dbReference type="SAM" id="MobiDB-lite"/>
    </source>
</evidence>
<sequence>MDDCISIQISLLNLEKCWINRFANAGDAAVEIVGNTAFRFRQAKTEIVSAGKMAYRFLADIASNSPAAPDSGSPSRASPRFQAPWFKNLIPVGDKSSTSTVPEGLNQEAVIRQQEEKAAEAPPPPQTSHQSS</sequence>
<gene>
    <name evidence="2" type="ORF">Nepgr_020221</name>
</gene>
<feature type="region of interest" description="Disordered" evidence="1">
    <location>
        <begin position="91"/>
        <end position="132"/>
    </location>
</feature>
<dbReference type="EMBL" id="BSYO01000019">
    <property type="protein sequence ID" value="GMH18380.1"/>
    <property type="molecule type" value="Genomic_DNA"/>
</dbReference>
<proteinExistence type="predicted"/>
<organism evidence="2 3">
    <name type="scientific">Nepenthes gracilis</name>
    <name type="common">Slender pitcher plant</name>
    <dbReference type="NCBI Taxonomy" id="150966"/>
    <lineage>
        <taxon>Eukaryota</taxon>
        <taxon>Viridiplantae</taxon>
        <taxon>Streptophyta</taxon>
        <taxon>Embryophyta</taxon>
        <taxon>Tracheophyta</taxon>
        <taxon>Spermatophyta</taxon>
        <taxon>Magnoliopsida</taxon>
        <taxon>eudicotyledons</taxon>
        <taxon>Gunneridae</taxon>
        <taxon>Pentapetalae</taxon>
        <taxon>Caryophyllales</taxon>
        <taxon>Nepenthaceae</taxon>
        <taxon>Nepenthes</taxon>
    </lineage>
</organism>
<dbReference type="AlphaFoldDB" id="A0AAD3SV03"/>
<accession>A0AAD3SV03</accession>
<comment type="caution">
    <text evidence="2">The sequence shown here is derived from an EMBL/GenBank/DDBJ whole genome shotgun (WGS) entry which is preliminary data.</text>
</comment>
<dbReference type="Proteomes" id="UP001279734">
    <property type="component" value="Unassembled WGS sequence"/>
</dbReference>
<evidence type="ECO:0000313" key="2">
    <source>
        <dbReference type="EMBL" id="GMH18380.1"/>
    </source>
</evidence>
<reference evidence="2" key="1">
    <citation type="submission" date="2023-05" db="EMBL/GenBank/DDBJ databases">
        <title>Nepenthes gracilis genome sequencing.</title>
        <authorList>
            <person name="Fukushima K."/>
        </authorList>
    </citation>
    <scope>NUCLEOTIDE SEQUENCE</scope>
    <source>
        <strain evidence="2">SING2019-196</strain>
    </source>
</reference>
<name>A0AAD3SV03_NEPGR</name>
<protein>
    <submittedName>
        <fullName evidence="2">Uncharacterized protein</fullName>
    </submittedName>
</protein>
<keyword evidence="3" id="KW-1185">Reference proteome</keyword>